<evidence type="ECO:0000313" key="4">
    <source>
        <dbReference type="Proteomes" id="UP000317484"/>
    </source>
</evidence>
<dbReference type="EMBL" id="FXTJ01000005">
    <property type="protein sequence ID" value="SMO82708.1"/>
    <property type="molecule type" value="Genomic_DNA"/>
</dbReference>
<evidence type="ECO:0000256" key="1">
    <source>
        <dbReference type="SAM" id="MobiDB-lite"/>
    </source>
</evidence>
<dbReference type="PROSITE" id="PS51257">
    <property type="entry name" value="PROKAR_LIPOPROTEIN"/>
    <property type="match status" value="1"/>
</dbReference>
<evidence type="ECO:0000256" key="2">
    <source>
        <dbReference type="SAM" id="SignalP"/>
    </source>
</evidence>
<gene>
    <name evidence="3" type="ORF">SAMN06273567_10560</name>
</gene>
<dbReference type="Proteomes" id="UP000317484">
    <property type="component" value="Unassembled WGS sequence"/>
</dbReference>
<keyword evidence="2" id="KW-0732">Signal</keyword>
<sequence length="192" mass="18703">MRTPRRLATLVLAVSASAALAACSSPVSGTATPVSQGQEASTDPAAPPVEEAGDTDPVPSPAPQTSPGTGGTGTGTDDDLPVPGAGVPGDLGLCQAVVGWYGYAGLSLISVDENGYVDPASVVPLLEALRDAPADHQDASAPLLAAADDVSGVTDEVIGQLGSGTDVFTAFETLTGPVTDFGAACTSAGVAV</sequence>
<reference evidence="3 4" key="1">
    <citation type="submission" date="2017-05" db="EMBL/GenBank/DDBJ databases">
        <authorList>
            <person name="Varghese N."/>
            <person name="Submissions S."/>
        </authorList>
    </citation>
    <scope>NUCLEOTIDE SEQUENCE [LARGE SCALE GENOMIC DNA]</scope>
    <source>
        <strain evidence="3 4">DSM 46834</strain>
    </source>
</reference>
<organism evidence="3 4">
    <name type="scientific">Geodermatophilus aquaeductus</name>
    <dbReference type="NCBI Taxonomy" id="1564161"/>
    <lineage>
        <taxon>Bacteria</taxon>
        <taxon>Bacillati</taxon>
        <taxon>Actinomycetota</taxon>
        <taxon>Actinomycetes</taxon>
        <taxon>Geodermatophilales</taxon>
        <taxon>Geodermatophilaceae</taxon>
        <taxon>Geodermatophilus</taxon>
    </lineage>
</organism>
<feature type="compositionally biased region" description="Polar residues" evidence="1">
    <location>
        <begin position="29"/>
        <end position="41"/>
    </location>
</feature>
<name>A0A521EFP7_9ACTN</name>
<keyword evidence="4" id="KW-1185">Reference proteome</keyword>
<accession>A0A521EFP7</accession>
<dbReference type="RefSeq" id="WP_142459076.1">
    <property type="nucleotide sequence ID" value="NZ_FXTJ01000005.1"/>
</dbReference>
<feature type="signal peptide" evidence="2">
    <location>
        <begin position="1"/>
        <end position="21"/>
    </location>
</feature>
<dbReference type="AlphaFoldDB" id="A0A521EFP7"/>
<proteinExistence type="predicted"/>
<evidence type="ECO:0000313" key="3">
    <source>
        <dbReference type="EMBL" id="SMO82708.1"/>
    </source>
</evidence>
<feature type="chain" id="PRO_5022069635" description="Lipoprotein" evidence="2">
    <location>
        <begin position="22"/>
        <end position="192"/>
    </location>
</feature>
<protein>
    <recommendedName>
        <fullName evidence="5">Lipoprotein</fullName>
    </recommendedName>
</protein>
<feature type="region of interest" description="Disordered" evidence="1">
    <location>
        <begin position="25"/>
        <end position="84"/>
    </location>
</feature>
<evidence type="ECO:0008006" key="5">
    <source>
        <dbReference type="Google" id="ProtNLM"/>
    </source>
</evidence>